<accession>A0A1D1V7W4</accession>
<keyword evidence="2" id="KW-1185">Reference proteome</keyword>
<sequence length="117" mass="12741">MVSAPNGFYSSPTNPTVGYTCNNGYCYWTGTGDDSSNSGRVFCHRGRCFFTSSASNSASTTYGGLTCQNGACYDSDITTFGGSSSNDDKFCIDSYCFSTTYNQARYGYPWYSGVRWS</sequence>
<reference evidence="1 2" key="1">
    <citation type="journal article" date="2016" name="Nat. Commun.">
        <title>Extremotolerant tardigrade genome and improved radiotolerance of human cultured cells by tardigrade-unique protein.</title>
        <authorList>
            <person name="Hashimoto T."/>
            <person name="Horikawa D.D."/>
            <person name="Saito Y."/>
            <person name="Kuwahara H."/>
            <person name="Kozuka-Hata H."/>
            <person name="Shin-I T."/>
            <person name="Minakuchi Y."/>
            <person name="Ohishi K."/>
            <person name="Motoyama A."/>
            <person name="Aizu T."/>
            <person name="Enomoto A."/>
            <person name="Kondo K."/>
            <person name="Tanaka S."/>
            <person name="Hara Y."/>
            <person name="Koshikawa S."/>
            <person name="Sagara H."/>
            <person name="Miura T."/>
            <person name="Yokobori S."/>
            <person name="Miyagawa K."/>
            <person name="Suzuki Y."/>
            <person name="Kubo T."/>
            <person name="Oyama M."/>
            <person name="Kohara Y."/>
            <person name="Fujiyama A."/>
            <person name="Arakawa K."/>
            <person name="Katayama T."/>
            <person name="Toyoda A."/>
            <person name="Kunieda T."/>
        </authorList>
    </citation>
    <scope>NUCLEOTIDE SEQUENCE [LARGE SCALE GENOMIC DNA]</scope>
    <source>
        <strain evidence="1 2">YOKOZUNA-1</strain>
    </source>
</reference>
<organism evidence="1 2">
    <name type="scientific">Ramazzottius varieornatus</name>
    <name type="common">Water bear</name>
    <name type="synonym">Tardigrade</name>
    <dbReference type="NCBI Taxonomy" id="947166"/>
    <lineage>
        <taxon>Eukaryota</taxon>
        <taxon>Metazoa</taxon>
        <taxon>Ecdysozoa</taxon>
        <taxon>Tardigrada</taxon>
        <taxon>Eutardigrada</taxon>
        <taxon>Parachela</taxon>
        <taxon>Hypsibioidea</taxon>
        <taxon>Ramazzottiidae</taxon>
        <taxon>Ramazzottius</taxon>
    </lineage>
</organism>
<proteinExistence type="predicted"/>
<dbReference type="AlphaFoldDB" id="A0A1D1V7W4"/>
<evidence type="ECO:0000313" key="2">
    <source>
        <dbReference type="Proteomes" id="UP000186922"/>
    </source>
</evidence>
<gene>
    <name evidence="1" type="primary">RvY_07330</name>
    <name evidence="1" type="synonym">RvY_07330.1</name>
    <name evidence="1" type="ORF">RvY_07330-1</name>
</gene>
<protein>
    <submittedName>
        <fullName evidence="1">Uncharacterized protein</fullName>
    </submittedName>
</protein>
<name>A0A1D1V7W4_RAMVA</name>
<comment type="caution">
    <text evidence="1">The sequence shown here is derived from an EMBL/GenBank/DDBJ whole genome shotgun (WGS) entry which is preliminary data.</text>
</comment>
<dbReference type="EMBL" id="BDGG01000003">
    <property type="protein sequence ID" value="GAU95767.1"/>
    <property type="molecule type" value="Genomic_DNA"/>
</dbReference>
<dbReference type="Proteomes" id="UP000186922">
    <property type="component" value="Unassembled WGS sequence"/>
</dbReference>
<evidence type="ECO:0000313" key="1">
    <source>
        <dbReference type="EMBL" id="GAU95767.1"/>
    </source>
</evidence>